<proteinExistence type="predicted"/>
<dbReference type="Proteomes" id="UP000823775">
    <property type="component" value="Unassembled WGS sequence"/>
</dbReference>
<protein>
    <submittedName>
        <fullName evidence="2">Uncharacterized protein</fullName>
    </submittedName>
</protein>
<reference evidence="2 3" key="1">
    <citation type="journal article" date="2021" name="BMC Genomics">
        <title>Datura genome reveals duplications of psychoactive alkaloid biosynthetic genes and high mutation rate following tissue culture.</title>
        <authorList>
            <person name="Rajewski A."/>
            <person name="Carter-House D."/>
            <person name="Stajich J."/>
            <person name="Litt A."/>
        </authorList>
    </citation>
    <scope>NUCLEOTIDE SEQUENCE [LARGE SCALE GENOMIC DNA]</scope>
    <source>
        <strain evidence="2">AR-01</strain>
    </source>
</reference>
<name>A0ABS8SSL4_DATST</name>
<feature type="compositionally biased region" description="Basic residues" evidence="1">
    <location>
        <begin position="22"/>
        <end position="31"/>
    </location>
</feature>
<accession>A0ABS8SSL4</accession>
<evidence type="ECO:0000313" key="2">
    <source>
        <dbReference type="EMBL" id="MCD7461952.1"/>
    </source>
</evidence>
<sequence>MANCDKEEAFQGNNHGNESPKKSKARKRDKSRAKDNRGRHVAAKVDPGERNKDKFVPSSGCEFKNDCNQPSQFRKNYEVRKKGVTPRNSCYLCGDKTHGQTWGNNCHS</sequence>
<comment type="caution">
    <text evidence="2">The sequence shown here is derived from an EMBL/GenBank/DDBJ whole genome shotgun (WGS) entry which is preliminary data.</text>
</comment>
<organism evidence="2 3">
    <name type="scientific">Datura stramonium</name>
    <name type="common">Jimsonweed</name>
    <name type="synonym">Common thornapple</name>
    <dbReference type="NCBI Taxonomy" id="4076"/>
    <lineage>
        <taxon>Eukaryota</taxon>
        <taxon>Viridiplantae</taxon>
        <taxon>Streptophyta</taxon>
        <taxon>Embryophyta</taxon>
        <taxon>Tracheophyta</taxon>
        <taxon>Spermatophyta</taxon>
        <taxon>Magnoliopsida</taxon>
        <taxon>eudicotyledons</taxon>
        <taxon>Gunneridae</taxon>
        <taxon>Pentapetalae</taxon>
        <taxon>asterids</taxon>
        <taxon>lamiids</taxon>
        <taxon>Solanales</taxon>
        <taxon>Solanaceae</taxon>
        <taxon>Solanoideae</taxon>
        <taxon>Datureae</taxon>
        <taxon>Datura</taxon>
    </lineage>
</organism>
<feature type="region of interest" description="Disordered" evidence="1">
    <location>
        <begin position="1"/>
        <end position="54"/>
    </location>
</feature>
<keyword evidence="3" id="KW-1185">Reference proteome</keyword>
<dbReference type="EMBL" id="JACEIK010000766">
    <property type="protein sequence ID" value="MCD7461952.1"/>
    <property type="molecule type" value="Genomic_DNA"/>
</dbReference>
<evidence type="ECO:0000256" key="1">
    <source>
        <dbReference type="SAM" id="MobiDB-lite"/>
    </source>
</evidence>
<evidence type="ECO:0000313" key="3">
    <source>
        <dbReference type="Proteomes" id="UP000823775"/>
    </source>
</evidence>
<gene>
    <name evidence="2" type="ORF">HAX54_047437</name>
</gene>